<dbReference type="InterPro" id="IPR000843">
    <property type="entry name" value="HTH_LacI"/>
</dbReference>
<dbReference type="InterPro" id="IPR010982">
    <property type="entry name" value="Lambda_DNA-bd_dom_sf"/>
</dbReference>
<dbReference type="Gene3D" id="1.10.260.40">
    <property type="entry name" value="lambda repressor-like DNA-binding domains"/>
    <property type="match status" value="1"/>
</dbReference>
<dbReference type="CDD" id="cd06267">
    <property type="entry name" value="PBP1_LacI_sugar_binding-like"/>
    <property type="match status" value="1"/>
</dbReference>
<keyword evidence="3" id="KW-0804">Transcription</keyword>
<dbReference type="OrthoDB" id="252678at2"/>
<dbReference type="SUPFAM" id="SSF47413">
    <property type="entry name" value="lambda repressor-like DNA-binding domains"/>
    <property type="match status" value="1"/>
</dbReference>
<dbReference type="CDD" id="cd01392">
    <property type="entry name" value="HTH_LacI"/>
    <property type="match status" value="1"/>
</dbReference>
<dbReference type="GO" id="GO:0003700">
    <property type="term" value="F:DNA-binding transcription factor activity"/>
    <property type="evidence" value="ECO:0007669"/>
    <property type="project" value="TreeGrafter"/>
</dbReference>
<reference evidence="5 6" key="1">
    <citation type="submission" date="2020-07" db="EMBL/GenBank/DDBJ databases">
        <title>Sequencing the genomes of 1000 actinobacteria strains.</title>
        <authorList>
            <person name="Klenk H.-P."/>
        </authorList>
    </citation>
    <scope>NUCLEOTIDE SEQUENCE [LARGE SCALE GENOMIC DNA]</scope>
    <source>
        <strain evidence="5 6">DSM 19970</strain>
    </source>
</reference>
<name>A0A7Z0CH61_9MICO</name>
<keyword evidence="6" id="KW-1185">Reference proteome</keyword>
<evidence type="ECO:0000259" key="4">
    <source>
        <dbReference type="PROSITE" id="PS50932"/>
    </source>
</evidence>
<dbReference type="PANTHER" id="PTHR30146:SF153">
    <property type="entry name" value="LACTOSE OPERON REPRESSOR"/>
    <property type="match status" value="1"/>
</dbReference>
<dbReference type="PROSITE" id="PS50932">
    <property type="entry name" value="HTH_LACI_2"/>
    <property type="match status" value="1"/>
</dbReference>
<dbReference type="EMBL" id="JACBZO010000001">
    <property type="protein sequence ID" value="NYI41161.1"/>
    <property type="molecule type" value="Genomic_DNA"/>
</dbReference>
<keyword evidence="2 5" id="KW-0238">DNA-binding</keyword>
<feature type="domain" description="HTH lacI-type" evidence="4">
    <location>
        <begin position="2"/>
        <end position="56"/>
    </location>
</feature>
<dbReference type="InterPro" id="IPR028082">
    <property type="entry name" value="Peripla_BP_I"/>
</dbReference>
<dbReference type="GO" id="GO:0000976">
    <property type="term" value="F:transcription cis-regulatory region binding"/>
    <property type="evidence" value="ECO:0007669"/>
    <property type="project" value="TreeGrafter"/>
</dbReference>
<comment type="caution">
    <text evidence="5">The sequence shown here is derived from an EMBL/GenBank/DDBJ whole genome shotgun (WGS) entry which is preliminary data.</text>
</comment>
<evidence type="ECO:0000256" key="2">
    <source>
        <dbReference type="ARBA" id="ARBA00023125"/>
    </source>
</evidence>
<dbReference type="SUPFAM" id="SSF53822">
    <property type="entry name" value="Periplasmic binding protein-like I"/>
    <property type="match status" value="1"/>
</dbReference>
<dbReference type="AlphaFoldDB" id="A0A7Z0CH61"/>
<evidence type="ECO:0000313" key="5">
    <source>
        <dbReference type="EMBL" id="NYI41161.1"/>
    </source>
</evidence>
<accession>A0A7Z0CH61</accession>
<proteinExistence type="predicted"/>
<keyword evidence="1" id="KW-0805">Transcription regulation</keyword>
<evidence type="ECO:0000256" key="1">
    <source>
        <dbReference type="ARBA" id="ARBA00023015"/>
    </source>
</evidence>
<gene>
    <name evidence="5" type="ORF">BKA03_001280</name>
</gene>
<evidence type="ECO:0000313" key="6">
    <source>
        <dbReference type="Proteomes" id="UP000547973"/>
    </source>
</evidence>
<dbReference type="PANTHER" id="PTHR30146">
    <property type="entry name" value="LACI-RELATED TRANSCRIPTIONAL REPRESSOR"/>
    <property type="match status" value="1"/>
</dbReference>
<dbReference type="SMART" id="SM00354">
    <property type="entry name" value="HTH_LACI"/>
    <property type="match status" value="1"/>
</dbReference>
<dbReference type="Pfam" id="PF13377">
    <property type="entry name" value="Peripla_BP_3"/>
    <property type="match status" value="1"/>
</dbReference>
<dbReference type="Proteomes" id="UP000547973">
    <property type="component" value="Unassembled WGS sequence"/>
</dbReference>
<dbReference type="RefSeq" id="WP_062074972.1">
    <property type="nucleotide sequence ID" value="NZ_BBRC01000005.1"/>
</dbReference>
<protein>
    <submittedName>
        <fullName evidence="5">DNA-binding LacI/PurR family transcriptional regulator</fullName>
    </submittedName>
</protein>
<dbReference type="Gene3D" id="3.40.50.2300">
    <property type="match status" value="2"/>
</dbReference>
<dbReference type="InterPro" id="IPR046335">
    <property type="entry name" value="LacI/GalR-like_sensor"/>
</dbReference>
<sequence>MATIGDVAREAGVARSTVSSVLTGRKFVNPETKARVEAAIAALDYTVNQGARALATSRSMTLGLVVRFHESEFSPALATYIVAVTDVARANGYRTLLLTDFDGADAVRTVIRTRQVDGLVLLNVVEDDARIAPIVDAGFPAVLVGMPAEPSGIDAVDLDFSAGARMLVDHLADAGHRAATFVTWPEEVFVAGRTYAAHFRDACLEEARSRGLELRVLHAPVGPEAVKDALRHLLDTEKRPTALIVHNDAAIAMLPLVLRDLGLDVPRDCSVVSLHSAELGRQFGIPYTAVESQPERVSELAVEKLVARLGSPPEAASTVLVEPPLIVRGSVAGL</sequence>
<dbReference type="Pfam" id="PF00356">
    <property type="entry name" value="LacI"/>
    <property type="match status" value="1"/>
</dbReference>
<organism evidence="5 6">
    <name type="scientific">Demequina lutea</name>
    <dbReference type="NCBI Taxonomy" id="431489"/>
    <lineage>
        <taxon>Bacteria</taxon>
        <taxon>Bacillati</taxon>
        <taxon>Actinomycetota</taxon>
        <taxon>Actinomycetes</taxon>
        <taxon>Micrococcales</taxon>
        <taxon>Demequinaceae</taxon>
        <taxon>Demequina</taxon>
    </lineage>
</organism>
<evidence type="ECO:0000256" key="3">
    <source>
        <dbReference type="ARBA" id="ARBA00023163"/>
    </source>
</evidence>